<dbReference type="Proteomes" id="UP000277864">
    <property type="component" value="Unassembled WGS sequence"/>
</dbReference>
<proteinExistence type="predicted"/>
<dbReference type="RefSeq" id="WP_125942798.1">
    <property type="nucleotide sequence ID" value="NZ_PXZH01000001.1"/>
</dbReference>
<dbReference type="InterPro" id="IPR011256">
    <property type="entry name" value="Reg_factor_effector_dom_sf"/>
</dbReference>
<dbReference type="OrthoDB" id="3173400at2"/>
<accession>A0A429Z956</accession>
<sequence length="126" mass="14541">MLVYEIDAIQTHSITTNLKKSMQELWEVATISLSNYKGARYVVYHHYHDPGIGDFTLSLATESLVTDTPLAMPKQTFRKFSTKTSITNLWSQIHQLEQSGELRRAFTYDFEKYLPNGQIELYVSVC</sequence>
<protein>
    <recommendedName>
        <fullName evidence="1">Integron-associated effector binding protein domain-containing protein</fullName>
    </recommendedName>
</protein>
<name>A0A429Z956_9ENTE</name>
<dbReference type="Pfam" id="PF14526">
    <property type="entry name" value="Cass2"/>
    <property type="match status" value="1"/>
</dbReference>
<evidence type="ECO:0000259" key="1">
    <source>
        <dbReference type="Pfam" id="PF14526"/>
    </source>
</evidence>
<organism evidence="2 3">
    <name type="scientific">Vagococcus humatus</name>
    <dbReference type="NCBI Taxonomy" id="1889241"/>
    <lineage>
        <taxon>Bacteria</taxon>
        <taxon>Bacillati</taxon>
        <taxon>Bacillota</taxon>
        <taxon>Bacilli</taxon>
        <taxon>Lactobacillales</taxon>
        <taxon>Enterococcaceae</taxon>
        <taxon>Vagococcus</taxon>
    </lineage>
</organism>
<evidence type="ECO:0000313" key="2">
    <source>
        <dbReference type="EMBL" id="RST90185.1"/>
    </source>
</evidence>
<dbReference type="EMBL" id="PXZH01000001">
    <property type="protein sequence ID" value="RST90185.1"/>
    <property type="molecule type" value="Genomic_DNA"/>
</dbReference>
<keyword evidence="3" id="KW-1185">Reference proteome</keyword>
<dbReference type="InterPro" id="IPR029441">
    <property type="entry name" value="Cass2"/>
</dbReference>
<reference evidence="2 3" key="1">
    <citation type="submission" date="2018-03" db="EMBL/GenBank/DDBJ databases">
        <authorList>
            <person name="Gulvik C.A."/>
        </authorList>
    </citation>
    <scope>NUCLEOTIDE SEQUENCE [LARGE SCALE GENOMIC DNA]</scope>
    <source>
        <strain evidence="2 3">JCM 31581</strain>
    </source>
</reference>
<feature type="domain" description="Integron-associated effector binding protein" evidence="1">
    <location>
        <begin position="4"/>
        <end position="125"/>
    </location>
</feature>
<evidence type="ECO:0000313" key="3">
    <source>
        <dbReference type="Proteomes" id="UP000277864"/>
    </source>
</evidence>
<comment type="caution">
    <text evidence="2">The sequence shown here is derived from an EMBL/GenBank/DDBJ whole genome shotgun (WGS) entry which is preliminary data.</text>
</comment>
<dbReference type="Gene3D" id="3.20.80.10">
    <property type="entry name" value="Regulatory factor, effector binding domain"/>
    <property type="match status" value="1"/>
</dbReference>
<dbReference type="AlphaFoldDB" id="A0A429Z956"/>
<gene>
    <name evidence="2" type="ORF">C7P63_03665</name>
</gene>